<evidence type="ECO:0000259" key="9">
    <source>
        <dbReference type="PROSITE" id="PS50929"/>
    </source>
</evidence>
<feature type="transmembrane region" description="Helical" evidence="7">
    <location>
        <begin position="160"/>
        <end position="182"/>
    </location>
</feature>
<sequence>MKPLDPRLLRHAAAARRQLCVAGAIGVAGAVLTVTQAFALADLVTRPLQASGAVRLRGPFIVLAAVLAARTVLAWAGEASAYRAASAVKSQLRRALFRRVLEVGPVRQDTGSDGDLATLATRGTDALDGYFSRFLPALITAVVTPPAVLTVLATQDPLSAVIVLVTLPLVPVFGFLLGSAAARRNREQWSTLTTLAGHFLDVVEGLTTLLVVRRATVQVAAIRRAADEHRRATMATLRLAFLSSAVLEFLTTICVALVAVAIGLRLLSGRMDLRTGLLVLILTPEVYWPLRQVAAQFHASGEGLAAAGRLTQILDTPAPAPARGAGLPVPDLTRASLRIEGLSVDYGRARPALATLDLRVTPGEHLGVAGPSGSGKSTLLAVLLGFATPSQGRVLIETADGVSGLIDLADLADLDLDAWRSQIAWVPQRPWFAARSIAENLRIARPDASDEELDQALRSADADRFVAALPGGTSFVLGEDGAPLSAGQRQRIALARAFLRDAALVLLDEPTAHLDPDSEQVVAGAVRRLARGRTVIAVAHRPALLADADRVIDLGLVTAGAVG</sequence>
<dbReference type="Gene3D" id="3.40.50.300">
    <property type="entry name" value="P-loop containing nucleotide triphosphate hydrolases"/>
    <property type="match status" value="1"/>
</dbReference>
<dbReference type="InterPro" id="IPR014216">
    <property type="entry name" value="ABC_transptr_CydD"/>
</dbReference>
<feature type="domain" description="ABC transporter" evidence="8">
    <location>
        <begin position="337"/>
        <end position="563"/>
    </location>
</feature>
<dbReference type="AlphaFoldDB" id="A0A941IMW8"/>
<dbReference type="GO" id="GO:0016887">
    <property type="term" value="F:ATP hydrolysis activity"/>
    <property type="evidence" value="ECO:0007669"/>
    <property type="project" value="InterPro"/>
</dbReference>
<reference evidence="10" key="1">
    <citation type="submission" date="2021-04" db="EMBL/GenBank/DDBJ databases">
        <title>Genome based classification of Actinospica acidithermotolerans sp. nov., an actinobacterium isolated from an Indonesian hot spring.</title>
        <authorList>
            <person name="Kusuma A.B."/>
            <person name="Putra K.E."/>
            <person name="Nafisah S."/>
            <person name="Loh J."/>
            <person name="Nouioui I."/>
            <person name="Goodfellow M."/>
        </authorList>
    </citation>
    <scope>NUCLEOTIDE SEQUENCE</scope>
    <source>
        <strain evidence="10">CSCA 57</strain>
    </source>
</reference>
<dbReference type="GO" id="GO:0042883">
    <property type="term" value="P:cysteine transport"/>
    <property type="evidence" value="ECO:0007669"/>
    <property type="project" value="InterPro"/>
</dbReference>
<dbReference type="NCBIfam" id="TIGR02857">
    <property type="entry name" value="CydD"/>
    <property type="match status" value="1"/>
</dbReference>
<feature type="domain" description="ABC transmembrane type-1" evidence="9">
    <location>
        <begin position="21"/>
        <end position="302"/>
    </location>
</feature>
<dbReference type="InterPro" id="IPR027417">
    <property type="entry name" value="P-loop_NTPase"/>
</dbReference>
<dbReference type="PANTHER" id="PTHR24221:SF590">
    <property type="entry name" value="COMPONENT LINKED WITH THE ASSEMBLY OF CYTOCHROME' TRANSPORT TRANSMEMBRANE ATP-BINDING PROTEIN ABC TRANSPORTER CYDD-RELATED"/>
    <property type="match status" value="1"/>
</dbReference>
<protein>
    <submittedName>
        <fullName evidence="10">Thiol reductant ABC exporter subunit CydD</fullName>
    </submittedName>
</protein>
<evidence type="ECO:0000313" key="11">
    <source>
        <dbReference type="Proteomes" id="UP000675781"/>
    </source>
</evidence>
<dbReference type="SUPFAM" id="SSF90123">
    <property type="entry name" value="ABC transporter transmembrane region"/>
    <property type="match status" value="1"/>
</dbReference>
<evidence type="ECO:0000256" key="3">
    <source>
        <dbReference type="ARBA" id="ARBA00022741"/>
    </source>
</evidence>
<dbReference type="PROSITE" id="PS50893">
    <property type="entry name" value="ABC_TRANSPORTER_2"/>
    <property type="match status" value="1"/>
</dbReference>
<accession>A0A941IMW8</accession>
<dbReference type="InterPro" id="IPR036640">
    <property type="entry name" value="ABC1_TM_sf"/>
</dbReference>
<evidence type="ECO:0000256" key="4">
    <source>
        <dbReference type="ARBA" id="ARBA00022840"/>
    </source>
</evidence>
<dbReference type="PROSITE" id="PS00211">
    <property type="entry name" value="ABC_TRANSPORTER_1"/>
    <property type="match status" value="1"/>
</dbReference>
<feature type="transmembrane region" description="Helical" evidence="7">
    <location>
        <begin position="20"/>
        <end position="40"/>
    </location>
</feature>
<keyword evidence="11" id="KW-1185">Reference proteome</keyword>
<evidence type="ECO:0000259" key="8">
    <source>
        <dbReference type="PROSITE" id="PS50893"/>
    </source>
</evidence>
<evidence type="ECO:0000256" key="2">
    <source>
        <dbReference type="ARBA" id="ARBA00022692"/>
    </source>
</evidence>
<dbReference type="InterPro" id="IPR039421">
    <property type="entry name" value="Type_1_exporter"/>
</dbReference>
<comment type="caution">
    <text evidence="10">The sequence shown here is derived from an EMBL/GenBank/DDBJ whole genome shotgun (WGS) entry which is preliminary data.</text>
</comment>
<dbReference type="GO" id="GO:0005886">
    <property type="term" value="C:plasma membrane"/>
    <property type="evidence" value="ECO:0007669"/>
    <property type="project" value="UniProtKB-SubCell"/>
</dbReference>
<gene>
    <name evidence="10" type="primary">cydD</name>
    <name evidence="10" type="ORF">KDL01_08530</name>
</gene>
<keyword evidence="6 7" id="KW-0472">Membrane</keyword>
<dbReference type="EMBL" id="JAGSOG010000027">
    <property type="protein sequence ID" value="MBR7833309.1"/>
    <property type="molecule type" value="Genomic_DNA"/>
</dbReference>
<dbReference type="SUPFAM" id="SSF52540">
    <property type="entry name" value="P-loop containing nucleoside triphosphate hydrolases"/>
    <property type="match status" value="1"/>
</dbReference>
<dbReference type="PANTHER" id="PTHR24221">
    <property type="entry name" value="ATP-BINDING CASSETTE SUB-FAMILY B"/>
    <property type="match status" value="1"/>
</dbReference>
<dbReference type="InterPro" id="IPR011527">
    <property type="entry name" value="ABC1_TM_dom"/>
</dbReference>
<dbReference type="Gene3D" id="1.20.1560.10">
    <property type="entry name" value="ABC transporter type 1, transmembrane domain"/>
    <property type="match status" value="1"/>
</dbReference>
<feature type="transmembrane region" description="Helical" evidence="7">
    <location>
        <begin position="239"/>
        <end position="264"/>
    </location>
</feature>
<feature type="transmembrane region" description="Helical" evidence="7">
    <location>
        <begin position="60"/>
        <end position="85"/>
    </location>
</feature>
<proteinExistence type="predicted"/>
<evidence type="ECO:0000256" key="6">
    <source>
        <dbReference type="ARBA" id="ARBA00023136"/>
    </source>
</evidence>
<name>A0A941IMW8_9ACTN</name>
<dbReference type="Pfam" id="PF00005">
    <property type="entry name" value="ABC_tran"/>
    <property type="match status" value="1"/>
</dbReference>
<keyword evidence="2 7" id="KW-0812">Transmembrane</keyword>
<dbReference type="InterPro" id="IPR017871">
    <property type="entry name" value="ABC_transporter-like_CS"/>
</dbReference>
<dbReference type="InterPro" id="IPR003593">
    <property type="entry name" value="AAA+_ATPase"/>
</dbReference>
<comment type="subcellular location">
    <subcellularLocation>
        <location evidence="1">Cell membrane</location>
        <topology evidence="1">Multi-pass membrane protein</topology>
    </subcellularLocation>
</comment>
<organism evidence="10 11">
    <name type="scientific">Actinospica durhamensis</name>
    <dbReference type="NCBI Taxonomy" id="1508375"/>
    <lineage>
        <taxon>Bacteria</taxon>
        <taxon>Bacillati</taxon>
        <taxon>Actinomycetota</taxon>
        <taxon>Actinomycetes</taxon>
        <taxon>Catenulisporales</taxon>
        <taxon>Actinospicaceae</taxon>
        <taxon>Actinospica</taxon>
    </lineage>
</organism>
<dbReference type="SMART" id="SM00382">
    <property type="entry name" value="AAA"/>
    <property type="match status" value="1"/>
</dbReference>
<dbReference type="GO" id="GO:0005524">
    <property type="term" value="F:ATP binding"/>
    <property type="evidence" value="ECO:0007669"/>
    <property type="project" value="UniProtKB-KW"/>
</dbReference>
<keyword evidence="4" id="KW-0067">ATP-binding</keyword>
<dbReference type="GO" id="GO:0140359">
    <property type="term" value="F:ABC-type transporter activity"/>
    <property type="evidence" value="ECO:0007669"/>
    <property type="project" value="InterPro"/>
</dbReference>
<feature type="transmembrane region" description="Helical" evidence="7">
    <location>
        <begin position="134"/>
        <end position="154"/>
    </location>
</feature>
<dbReference type="RefSeq" id="WP_212527832.1">
    <property type="nucleotide sequence ID" value="NZ_JAGSOG010000027.1"/>
</dbReference>
<dbReference type="CDD" id="cd18584">
    <property type="entry name" value="ABC_6TM_AarD_CydD"/>
    <property type="match status" value="1"/>
</dbReference>
<keyword evidence="3" id="KW-0547">Nucleotide-binding</keyword>
<evidence type="ECO:0000256" key="1">
    <source>
        <dbReference type="ARBA" id="ARBA00004651"/>
    </source>
</evidence>
<evidence type="ECO:0000256" key="5">
    <source>
        <dbReference type="ARBA" id="ARBA00022989"/>
    </source>
</evidence>
<keyword evidence="5 7" id="KW-1133">Transmembrane helix</keyword>
<evidence type="ECO:0000256" key="7">
    <source>
        <dbReference type="SAM" id="Phobius"/>
    </source>
</evidence>
<dbReference type="PROSITE" id="PS50929">
    <property type="entry name" value="ABC_TM1F"/>
    <property type="match status" value="1"/>
</dbReference>
<evidence type="ECO:0000313" key="10">
    <source>
        <dbReference type="EMBL" id="MBR7833309.1"/>
    </source>
</evidence>
<dbReference type="InterPro" id="IPR003439">
    <property type="entry name" value="ABC_transporter-like_ATP-bd"/>
</dbReference>
<dbReference type="Proteomes" id="UP000675781">
    <property type="component" value="Unassembled WGS sequence"/>
</dbReference>
<dbReference type="Pfam" id="PF00664">
    <property type="entry name" value="ABC_membrane"/>
    <property type="match status" value="1"/>
</dbReference>